<dbReference type="SFLD" id="SFLDG01020">
    <property type="entry name" value="Terpene_Cyclase_Like_2"/>
    <property type="match status" value="1"/>
</dbReference>
<dbReference type="Pfam" id="PF19086">
    <property type="entry name" value="Terpene_syn_C_2"/>
    <property type="match status" value="1"/>
</dbReference>
<dbReference type="Proteomes" id="UP000659124">
    <property type="component" value="Unassembled WGS sequence"/>
</dbReference>
<keyword evidence="1" id="KW-0460">Magnesium</keyword>
<keyword evidence="3" id="KW-1185">Reference proteome</keyword>
<dbReference type="InterPro" id="IPR008949">
    <property type="entry name" value="Isoprenoid_synthase_dom_sf"/>
</dbReference>
<dbReference type="InterPro" id="IPR034686">
    <property type="entry name" value="Terpene_cyclase-like_2"/>
</dbReference>
<gene>
    <name evidence="2" type="ORF">ICL07_02440</name>
</gene>
<dbReference type="SUPFAM" id="SSF48576">
    <property type="entry name" value="Terpenoid synthases"/>
    <property type="match status" value="1"/>
</dbReference>
<accession>A0ABR7TFQ9</accession>
<evidence type="ECO:0000256" key="1">
    <source>
        <dbReference type="RuleBase" id="RU366034"/>
    </source>
</evidence>
<dbReference type="PANTHER" id="PTHR35201">
    <property type="entry name" value="TERPENE SYNTHASE"/>
    <property type="match status" value="1"/>
</dbReference>
<keyword evidence="1" id="KW-0456">Lyase</keyword>
<sequence>MLNRQYAMITIPGDVKISDFSATVQTNTVNWAQEFNLSPVYKPLKWYNHARFGLQAAREYPFASLEHITLAGELLTWLFTVDDSCDRGSENKALAWEMTTQLDVLIDILEGKFYEGNGHLELALVNILNKFQVISHDRPFLYWQFCTHVADYLRECKLETKMQLLQHQMSIEDYYRERPFTGFYIMFPLVAMFSGLRIPKRVYTHPVVKSLELELNLLGCLSNDLHSIGREAALEEAGFNLILISKRENNLTLDDAVSFVTDEHTRHLEIFEKTRAVLPDFGESINKDLAVYIAGLYQIVRGYDDWAVLDTGRYS</sequence>
<name>A0ABR7TFQ9_9BACT</name>
<comment type="cofactor">
    <cofactor evidence="1">
        <name>Mg(2+)</name>
        <dbReference type="ChEBI" id="CHEBI:18420"/>
    </cofactor>
</comment>
<evidence type="ECO:0000313" key="2">
    <source>
        <dbReference type="EMBL" id="MBC9929213.1"/>
    </source>
</evidence>
<evidence type="ECO:0000313" key="3">
    <source>
        <dbReference type="Proteomes" id="UP000659124"/>
    </source>
</evidence>
<keyword evidence="1" id="KW-0479">Metal-binding</keyword>
<dbReference type="RefSeq" id="WP_188086357.1">
    <property type="nucleotide sequence ID" value="NZ_JACVFC010000001.1"/>
</dbReference>
<organism evidence="2 3">
    <name type="scientific">Chitinophaga qingshengii</name>
    <dbReference type="NCBI Taxonomy" id="1569794"/>
    <lineage>
        <taxon>Bacteria</taxon>
        <taxon>Pseudomonadati</taxon>
        <taxon>Bacteroidota</taxon>
        <taxon>Chitinophagia</taxon>
        <taxon>Chitinophagales</taxon>
        <taxon>Chitinophagaceae</taxon>
        <taxon>Chitinophaga</taxon>
    </lineage>
</organism>
<comment type="similarity">
    <text evidence="1">Belongs to the terpene synthase family.</text>
</comment>
<dbReference type="Gene3D" id="1.10.600.10">
    <property type="entry name" value="Farnesyl Diphosphate Synthase"/>
    <property type="match status" value="1"/>
</dbReference>
<dbReference type="EMBL" id="JACVFC010000001">
    <property type="protein sequence ID" value="MBC9929213.1"/>
    <property type="molecule type" value="Genomic_DNA"/>
</dbReference>
<dbReference type="SFLD" id="SFLDS00005">
    <property type="entry name" value="Isoprenoid_Synthase_Type_I"/>
    <property type="match status" value="1"/>
</dbReference>
<proteinExistence type="inferred from homology"/>
<comment type="caution">
    <text evidence="2">The sequence shown here is derived from an EMBL/GenBank/DDBJ whole genome shotgun (WGS) entry which is preliminary data.</text>
</comment>
<dbReference type="PANTHER" id="PTHR35201:SF4">
    <property type="entry name" value="BETA-PINACENE SYNTHASE-RELATED"/>
    <property type="match status" value="1"/>
</dbReference>
<dbReference type="EC" id="4.2.3.-" evidence="1"/>
<protein>
    <recommendedName>
        <fullName evidence="1">Terpene synthase</fullName>
        <ecNumber evidence="1">4.2.3.-</ecNumber>
    </recommendedName>
</protein>
<reference evidence="2 3" key="1">
    <citation type="submission" date="2020-09" db="EMBL/GenBank/DDBJ databases">
        <title>Genome sequences of type strains of Chitinophaga qingshengii and Chitinophaga varians.</title>
        <authorList>
            <person name="Kittiwongwattana C."/>
        </authorList>
    </citation>
    <scope>NUCLEOTIDE SEQUENCE [LARGE SCALE GENOMIC DNA]</scope>
    <source>
        <strain evidence="2 3">JCM 30026</strain>
    </source>
</reference>